<evidence type="ECO:0000313" key="3">
    <source>
        <dbReference type="EMBL" id="CAB4343336.1"/>
    </source>
</evidence>
<sequence>MDPDYFSHPLAEHGGPCPQCKAAMSGDQRYCLDCGARRGEARLDPVEAARSPLASDPAPVALTGAAALGATAQAGSQPAGWEGFPLGDLDFGSPRVVGGAVLGLLAVGVVLGVIGGPKAASTSAAPGQSAQVASAAPQATDPALGGDTLDGTVDSSTSTDAVAVDTGVSSFETSAPESGSGGGGGGGGGGSTTPTVTSAAPIKHAWVITLSGPSYEEIYGQAAAARAPRVKAKIAASSYLGTELRAKGTLLSNYKSISAAGLPNSLALISGQAPNSATSTNCPKFVDIKPGKVDSKTGLVSGDGCRYPPTTKTLPDQMTGAGLVWKGYLEAIGNDPASGVTSCRHPDPDADDPFAAPRPGDGYMTWRNPFVYFRSIIESPDCGSGVIGLDRLAPDLAKIEDTPAYSFIAPDACHDGSAAGCGAGAVGGLAAADEWLKKIVPSIIESEAYADGGVIVITSDHAASKPTEAQANVGALVLSPYAAAGSTVTKAYDHYSLLKTLEIAFGVEPIGKASSSSVKAFDKKVFANAPVAGSD</sequence>
<gene>
    <name evidence="3" type="ORF">UFOPK3522_00820</name>
</gene>
<dbReference type="Pfam" id="PF04185">
    <property type="entry name" value="Phosphoesterase"/>
    <property type="match status" value="1"/>
</dbReference>
<dbReference type="PANTHER" id="PTHR31956">
    <property type="entry name" value="NON-SPECIFIC PHOSPHOLIPASE C4-RELATED"/>
    <property type="match status" value="1"/>
</dbReference>
<feature type="compositionally biased region" description="Gly residues" evidence="2">
    <location>
        <begin position="179"/>
        <end position="191"/>
    </location>
</feature>
<dbReference type="AlphaFoldDB" id="A0A6J5ZPW0"/>
<dbReference type="SUPFAM" id="SSF53649">
    <property type="entry name" value="Alkaline phosphatase-like"/>
    <property type="match status" value="1"/>
</dbReference>
<feature type="region of interest" description="Disordered" evidence="2">
    <location>
        <begin position="131"/>
        <end position="157"/>
    </location>
</feature>
<dbReference type="Gene3D" id="3.40.720.10">
    <property type="entry name" value="Alkaline Phosphatase, subunit A"/>
    <property type="match status" value="1"/>
</dbReference>
<dbReference type="EMBL" id="CAESAO010000058">
    <property type="protein sequence ID" value="CAB4343336.1"/>
    <property type="molecule type" value="Genomic_DNA"/>
</dbReference>
<organism evidence="3">
    <name type="scientific">freshwater metagenome</name>
    <dbReference type="NCBI Taxonomy" id="449393"/>
    <lineage>
        <taxon>unclassified sequences</taxon>
        <taxon>metagenomes</taxon>
        <taxon>ecological metagenomes</taxon>
    </lineage>
</organism>
<keyword evidence="1" id="KW-0378">Hydrolase</keyword>
<feature type="region of interest" description="Disordered" evidence="2">
    <location>
        <begin position="171"/>
        <end position="196"/>
    </location>
</feature>
<dbReference type="GO" id="GO:0009395">
    <property type="term" value="P:phospholipid catabolic process"/>
    <property type="evidence" value="ECO:0007669"/>
    <property type="project" value="TreeGrafter"/>
</dbReference>
<name>A0A6J5ZPW0_9ZZZZ</name>
<dbReference type="PANTHER" id="PTHR31956:SF8">
    <property type="entry name" value="ACID PHOSPHATASE PHOA (AFU_ORTHOLOGUE AFUA_1G03570)"/>
    <property type="match status" value="1"/>
</dbReference>
<reference evidence="3" key="1">
    <citation type="submission" date="2020-05" db="EMBL/GenBank/DDBJ databases">
        <authorList>
            <person name="Chiriac C."/>
            <person name="Salcher M."/>
            <person name="Ghai R."/>
            <person name="Kavagutti S V."/>
        </authorList>
    </citation>
    <scope>NUCLEOTIDE SEQUENCE</scope>
</reference>
<dbReference type="InterPro" id="IPR017850">
    <property type="entry name" value="Alkaline_phosphatase_core_sf"/>
</dbReference>
<evidence type="ECO:0000256" key="2">
    <source>
        <dbReference type="SAM" id="MobiDB-lite"/>
    </source>
</evidence>
<evidence type="ECO:0000256" key="1">
    <source>
        <dbReference type="ARBA" id="ARBA00022801"/>
    </source>
</evidence>
<dbReference type="GO" id="GO:0016788">
    <property type="term" value="F:hydrolase activity, acting on ester bonds"/>
    <property type="evidence" value="ECO:0007669"/>
    <property type="project" value="InterPro"/>
</dbReference>
<accession>A0A6J5ZPW0</accession>
<proteinExistence type="predicted"/>
<dbReference type="InterPro" id="IPR007312">
    <property type="entry name" value="Phosphoesterase"/>
</dbReference>
<protein>
    <submittedName>
        <fullName evidence="3">Unannotated protein</fullName>
    </submittedName>
</protein>